<sequence>MIVHTMVRPSIAYTIVVSPASDPPVSAGPDVHLCPVSLPHLTATSAGSVTSYTWSDGTNTHSGATMDSQSSHYYSLYSHRGLYEWMRSDRSGDSLQKSTPGVTAFPPVSTICSTSDTVQITAIGTNAASYQWFPAAGLTCTTCPSPRISPTASTTYSVVAYDSAGCPSDTFHVTVNLNSPPPLQSCSVIYATPGGTGTGSQSSPANLPTALGLAQCNNATIKLAIGTYTIDYPITNIGSYTTIEGGFDPANNWIKNSTPGATTIYRSALNMEGQGTNNARIAIHLLAQAVHQAHQAQEEQRGAGNPNTGCNLSGAAGGAGGAGTAGTAGTSAPSTGPASPGTNTTFFNVAGQSGSGTNGGLGATGGYGGGGSFGIYLVNNGTSGNITDCNIVQNNAGTGGAGGTGQPGTAGTAGTAGVTSSGSCSPHGAGGTGGAGGNGGNGGNGQPGANGVSAEIISNGIVPNYVSGGVSTTIVTGINNPAAFNLAAQPTIYAANIHVR</sequence>
<name>A0ABP0V5U7_9BRYO</name>
<feature type="region of interest" description="Disordered" evidence="1">
    <location>
        <begin position="402"/>
        <end position="446"/>
    </location>
</feature>
<dbReference type="Proteomes" id="UP001497444">
    <property type="component" value="Unassembled WGS sequence"/>
</dbReference>
<proteinExistence type="predicted"/>
<feature type="region of interest" description="Disordered" evidence="1">
    <location>
        <begin position="321"/>
        <end position="341"/>
    </location>
</feature>
<organism evidence="2 3">
    <name type="scientific">Sphagnum jensenii</name>
    <dbReference type="NCBI Taxonomy" id="128206"/>
    <lineage>
        <taxon>Eukaryota</taxon>
        <taxon>Viridiplantae</taxon>
        <taxon>Streptophyta</taxon>
        <taxon>Embryophyta</taxon>
        <taxon>Bryophyta</taxon>
        <taxon>Sphagnophytina</taxon>
        <taxon>Sphagnopsida</taxon>
        <taxon>Sphagnales</taxon>
        <taxon>Sphagnaceae</taxon>
        <taxon>Sphagnum</taxon>
    </lineage>
</organism>
<evidence type="ECO:0000313" key="2">
    <source>
        <dbReference type="EMBL" id="CAK9249799.1"/>
    </source>
</evidence>
<accession>A0ABP0V5U7</accession>
<protein>
    <recommendedName>
        <fullName evidence="4">HYR domain-containing protein</fullName>
    </recommendedName>
</protein>
<feature type="region of interest" description="Disordered" evidence="1">
    <location>
        <begin position="296"/>
        <end position="315"/>
    </location>
</feature>
<evidence type="ECO:0000313" key="3">
    <source>
        <dbReference type="Proteomes" id="UP001497444"/>
    </source>
</evidence>
<dbReference type="EMBL" id="CAXAQS010000050">
    <property type="protein sequence ID" value="CAK9249799.1"/>
    <property type="molecule type" value="Genomic_DNA"/>
</dbReference>
<reference evidence="2" key="1">
    <citation type="submission" date="2024-02" db="EMBL/GenBank/DDBJ databases">
        <authorList>
            <consortium name="ELIXIR-Norway"/>
            <consortium name="Elixir Norway"/>
        </authorList>
    </citation>
    <scope>NUCLEOTIDE SEQUENCE</scope>
</reference>
<keyword evidence="3" id="KW-1185">Reference proteome</keyword>
<feature type="compositionally biased region" description="Gly residues" evidence="1">
    <location>
        <begin position="428"/>
        <end position="446"/>
    </location>
</feature>
<feature type="compositionally biased region" description="Low complexity" evidence="1">
    <location>
        <begin position="327"/>
        <end position="341"/>
    </location>
</feature>
<evidence type="ECO:0000256" key="1">
    <source>
        <dbReference type="SAM" id="MobiDB-lite"/>
    </source>
</evidence>
<comment type="caution">
    <text evidence="2">The sequence shown here is derived from an EMBL/GenBank/DDBJ whole genome shotgun (WGS) entry which is preliminary data.</text>
</comment>
<evidence type="ECO:0008006" key="4">
    <source>
        <dbReference type="Google" id="ProtNLM"/>
    </source>
</evidence>
<gene>
    <name evidence="2" type="ORF">CSSPJE1EN1_LOCUS25177</name>
</gene>